<protein>
    <submittedName>
        <fullName evidence="2">Uncharacterized protein</fullName>
    </submittedName>
</protein>
<reference evidence="2" key="1">
    <citation type="submission" date="2016-05" db="EMBL/GenBank/DDBJ databases">
        <title>Lichen genome sequencing reveals its rich biosynthetic potential.</title>
        <authorList>
            <person name="Bertrand R.L."/>
            <person name="Abdel-Hameed M."/>
            <person name="Sorensen J.L."/>
        </authorList>
    </citation>
    <scope>NUCLEOTIDE SEQUENCE</scope>
</reference>
<organism evidence="2">
    <name type="scientific">Cladonia uncialis subsp. uncialis</name>
    <dbReference type="NCBI Taxonomy" id="180999"/>
    <lineage>
        <taxon>Eukaryota</taxon>
        <taxon>Fungi</taxon>
        <taxon>Dikarya</taxon>
        <taxon>Ascomycota</taxon>
        <taxon>Pezizomycotina</taxon>
        <taxon>Lecanoromycetes</taxon>
        <taxon>OSLEUM clade</taxon>
        <taxon>Lecanoromycetidae</taxon>
        <taxon>Lecanorales</taxon>
        <taxon>Lecanorineae</taxon>
        <taxon>Cladoniaceae</taxon>
        <taxon>Cladonia</taxon>
    </lineage>
</organism>
<name>A0A1Z1C4V3_CLAUC</name>
<evidence type="ECO:0000256" key="1">
    <source>
        <dbReference type="SAM" id="MobiDB-lite"/>
    </source>
</evidence>
<proteinExistence type="predicted"/>
<accession>A0A1Z1C4V3</accession>
<dbReference type="AlphaFoldDB" id="A0A1Z1C4V3"/>
<dbReference type="EMBL" id="KX264284">
    <property type="protein sequence ID" value="ANM86630.1"/>
    <property type="molecule type" value="Genomic_DNA"/>
</dbReference>
<evidence type="ECO:0000313" key="2">
    <source>
        <dbReference type="EMBL" id="ANM86630.1"/>
    </source>
</evidence>
<feature type="region of interest" description="Disordered" evidence="1">
    <location>
        <begin position="499"/>
        <end position="522"/>
    </location>
</feature>
<sequence>MSLLLAPYNNAMRLGMGFNSYTQTLCVNDVVQKPNGVKASEDDLRATSLLDGPKAVTEVASAGGVGGSTIAENSGTTIITRSDGQTSVSQTVTWKAQFVDKISEITDSMNISVDAIGGGAEAKGHFLDSSKFKESDINYLIQVKVTNQKLIADDVTQFAPIRNVQPGDFTAVYGDSYISGFLEGGVFNALVSVKLKDKSKIRDFGGMIKVDLNFTGVSVGGSAEGGKQTSDTSMDTDIRSVSWSGGGDIKPDHIKDWDVASLKSVAMEFPDMVARSKSERIALGLWECRSICDYKSLWKTMQTAIWEVDNGLSKLESQETSPEMHELAAQLKGNFEQRMIVYKTEQDAEKNLNQMSVARGNGGLRVKEKAPLEPNPLAPYKASIFGLDKAKRDCRFEMIKIVHEVDAVTNDPKVAIDPERTWQYLSPVIFRKLVPLVRSISTTEEKEDPVELKKTLDSMTKAWESSKEMQKKTEMAYDEANSELKKAKNDTEDIRKQLDAAKSERDAAEKANSELKKAKDDTEDIKKQLAAAKSERDAAENAKITSLQKDVETAHEQYKSLEAQMQSRKGSESALAEAKATLERAALAWGARRDAWRNDRVQIYFILYGGVKVWDDNVARRLLEKAEGQNTFEFTDELMGSDPWPGFFKSGSVLYRYHNTGEMRCLVGKQGQQVRFDPL</sequence>